<sequence>MDVKKALHIIAAQCSKKEYCSFDVIVKLQRWELTGTDIAEVMAFLVKNHFVDDERYARAYAMDKFRFNRWGKQKIERMLRQKQIAEHIVAGALNGLPDEAYDEACISLLKQKARSLKEDDPRKRKAKLFRYALGRGFCYEVVSRCIKQL</sequence>
<dbReference type="GO" id="GO:0006282">
    <property type="term" value="P:regulation of DNA repair"/>
    <property type="evidence" value="ECO:0007669"/>
    <property type="project" value="InterPro"/>
</dbReference>
<keyword evidence="10" id="KW-1185">Reference proteome</keyword>
<evidence type="ECO:0000313" key="10">
    <source>
        <dbReference type="Proteomes" id="UP000031980"/>
    </source>
</evidence>
<reference evidence="7 9" key="2">
    <citation type="submission" date="2014-07" db="EMBL/GenBank/DDBJ databases">
        <title>Porphyromonadaceae bacterium OUH 334697 = ATCC BAA-2682 = DSM 28341 draft genome.</title>
        <authorList>
            <person name="Sydenham T.V."/>
            <person name="Hasman H."/>
            <person name="Justesen U.S."/>
        </authorList>
    </citation>
    <scope>NUCLEOTIDE SEQUENCE [LARGE SCALE GENOMIC DNA]</scope>
    <source>
        <strain evidence="7 9">OUH 334697</strain>
    </source>
</reference>
<evidence type="ECO:0000256" key="1">
    <source>
        <dbReference type="ARBA" id="ARBA00004496"/>
    </source>
</evidence>
<dbReference type="InterPro" id="IPR003783">
    <property type="entry name" value="Regulatory_RecX"/>
</dbReference>
<dbReference type="Proteomes" id="UP000031980">
    <property type="component" value="Unassembled WGS sequence"/>
</dbReference>
<comment type="caution">
    <text evidence="8">The sequence shown here is derived from an EMBL/GenBank/DDBJ whole genome shotgun (WGS) entry which is preliminary data.</text>
</comment>
<dbReference type="GO" id="GO:0005737">
    <property type="term" value="C:cytoplasm"/>
    <property type="evidence" value="ECO:0007669"/>
    <property type="project" value="UniProtKB-SubCell"/>
</dbReference>
<dbReference type="RefSeq" id="WP_041504245.1">
    <property type="nucleotide sequence ID" value="NZ_JPIT01000032.1"/>
</dbReference>
<evidence type="ECO:0000259" key="5">
    <source>
        <dbReference type="Pfam" id="PF02631"/>
    </source>
</evidence>
<dbReference type="OrthoDB" id="1523826at2"/>
<protein>
    <recommendedName>
        <fullName evidence="3">Regulatory protein RecX</fullName>
    </recommendedName>
</protein>
<evidence type="ECO:0000256" key="2">
    <source>
        <dbReference type="ARBA" id="ARBA00009695"/>
    </source>
</evidence>
<comment type="similarity">
    <text evidence="2">Belongs to the RecX family.</text>
</comment>
<evidence type="ECO:0000256" key="4">
    <source>
        <dbReference type="ARBA" id="ARBA00022490"/>
    </source>
</evidence>
<evidence type="ECO:0000313" key="7">
    <source>
        <dbReference type="EMBL" id="KIO43125.1"/>
    </source>
</evidence>
<dbReference type="EMBL" id="JPIU01000038">
    <property type="protein sequence ID" value="KIO44840.1"/>
    <property type="molecule type" value="Genomic_DNA"/>
</dbReference>
<accession>A0A0C3R5D9</accession>
<proteinExistence type="inferred from homology"/>
<dbReference type="Proteomes" id="UP000031937">
    <property type="component" value="Unassembled WGS sequence"/>
</dbReference>
<feature type="domain" description="RecX third three-helical" evidence="6">
    <location>
        <begin position="102"/>
        <end position="146"/>
    </location>
</feature>
<gene>
    <name evidence="8" type="ORF">BA92_07410</name>
    <name evidence="7" type="ORF">IE90_13015</name>
</gene>
<evidence type="ECO:0000313" key="9">
    <source>
        <dbReference type="Proteomes" id="UP000031937"/>
    </source>
</evidence>
<dbReference type="InterPro" id="IPR053924">
    <property type="entry name" value="RecX_HTH_2nd"/>
</dbReference>
<feature type="domain" description="RecX second three-helical" evidence="5">
    <location>
        <begin position="52"/>
        <end position="93"/>
    </location>
</feature>
<dbReference type="Pfam" id="PF02631">
    <property type="entry name" value="RecX_HTH2"/>
    <property type="match status" value="1"/>
</dbReference>
<name>A0A0C3R5D9_9PORP</name>
<keyword evidence="4" id="KW-0963">Cytoplasm</keyword>
<evidence type="ECO:0000313" key="8">
    <source>
        <dbReference type="EMBL" id="KIO44840.1"/>
    </source>
</evidence>
<dbReference type="AlphaFoldDB" id="A0A0C3R5D9"/>
<dbReference type="PANTHER" id="PTHR33602">
    <property type="entry name" value="REGULATORY PROTEIN RECX FAMILY PROTEIN"/>
    <property type="match status" value="1"/>
</dbReference>
<reference evidence="8 10" key="1">
    <citation type="submission" date="2014-07" db="EMBL/GenBank/DDBJ databases">
        <title>Porphyromonadaceae bacterium OUH 308042 = ATCC BAA-2681 = DSM 28342 draft genome.</title>
        <authorList>
            <person name="Sydenham T.V."/>
            <person name="Hasman H."/>
            <person name="Justensen U.S."/>
        </authorList>
    </citation>
    <scope>NUCLEOTIDE SEQUENCE [LARGE SCALE GENOMIC DNA]</scope>
    <source>
        <strain evidence="8 10">OUH 308042</strain>
    </source>
</reference>
<dbReference type="PANTHER" id="PTHR33602:SF1">
    <property type="entry name" value="REGULATORY PROTEIN RECX FAMILY PROTEIN"/>
    <property type="match status" value="1"/>
</dbReference>
<dbReference type="InterPro" id="IPR053925">
    <property type="entry name" value="RecX_HTH_3rd"/>
</dbReference>
<dbReference type="Gene3D" id="1.10.10.10">
    <property type="entry name" value="Winged helix-like DNA-binding domain superfamily/Winged helix DNA-binding domain"/>
    <property type="match status" value="2"/>
</dbReference>
<comment type="subcellular location">
    <subcellularLocation>
        <location evidence="1">Cytoplasm</location>
    </subcellularLocation>
</comment>
<evidence type="ECO:0000259" key="6">
    <source>
        <dbReference type="Pfam" id="PF21981"/>
    </source>
</evidence>
<dbReference type="InterPro" id="IPR036388">
    <property type="entry name" value="WH-like_DNA-bd_sf"/>
</dbReference>
<dbReference type="Pfam" id="PF21981">
    <property type="entry name" value="RecX_HTH3"/>
    <property type="match status" value="1"/>
</dbReference>
<organism evidence="8 10">
    <name type="scientific">Sanguibacteroides justesenii</name>
    <dbReference type="NCBI Taxonomy" id="1547597"/>
    <lineage>
        <taxon>Bacteria</taxon>
        <taxon>Pseudomonadati</taxon>
        <taxon>Bacteroidota</taxon>
        <taxon>Bacteroidia</taxon>
        <taxon>Bacteroidales</taxon>
        <taxon>Porphyromonadaceae</taxon>
        <taxon>Sanguibacteroides</taxon>
    </lineage>
</organism>
<dbReference type="EMBL" id="JPIT01000032">
    <property type="protein sequence ID" value="KIO43125.1"/>
    <property type="molecule type" value="Genomic_DNA"/>
</dbReference>
<evidence type="ECO:0000256" key="3">
    <source>
        <dbReference type="ARBA" id="ARBA00018111"/>
    </source>
</evidence>